<organism evidence="5 6">
    <name type="scientific">Rhizobium rhizogenes</name>
    <name type="common">Agrobacterium rhizogenes</name>
    <dbReference type="NCBI Taxonomy" id="359"/>
    <lineage>
        <taxon>Bacteria</taxon>
        <taxon>Pseudomonadati</taxon>
        <taxon>Pseudomonadota</taxon>
        <taxon>Alphaproteobacteria</taxon>
        <taxon>Hyphomicrobiales</taxon>
        <taxon>Rhizobiaceae</taxon>
        <taxon>Rhizobium/Agrobacterium group</taxon>
        <taxon>Rhizobium</taxon>
    </lineage>
</organism>
<dbReference type="InterPro" id="IPR009057">
    <property type="entry name" value="Homeodomain-like_sf"/>
</dbReference>
<dbReference type="SUPFAM" id="SSF46689">
    <property type="entry name" value="Homeodomain-like"/>
    <property type="match status" value="2"/>
</dbReference>
<dbReference type="PANTHER" id="PTHR43130:SF3">
    <property type="entry name" value="HTH-TYPE TRANSCRIPTIONAL REGULATOR RV1931C"/>
    <property type="match status" value="1"/>
</dbReference>
<reference evidence="5 6" key="1">
    <citation type="submission" date="2018-04" db="EMBL/GenBank/DDBJ databases">
        <authorList>
            <person name="Hagen T."/>
        </authorList>
    </citation>
    <scope>NUCLEOTIDE SEQUENCE [LARGE SCALE GENOMIC DNA]</scope>
    <source>
        <strain evidence="5 6">TPD7009</strain>
    </source>
</reference>
<feature type="domain" description="HTH araC/xylS-type" evidence="4">
    <location>
        <begin position="235"/>
        <end position="333"/>
    </location>
</feature>
<name>A0AA92C0D2_RHIRH</name>
<dbReference type="InterPro" id="IPR018062">
    <property type="entry name" value="HTH_AraC-typ_CS"/>
</dbReference>
<dbReference type="Proteomes" id="UP000244335">
    <property type="component" value="Unassembled WGS sequence"/>
</dbReference>
<dbReference type="AlphaFoldDB" id="A0AA92C0D2"/>
<comment type="caution">
    <text evidence="5">The sequence shown here is derived from an EMBL/GenBank/DDBJ whole genome shotgun (WGS) entry which is preliminary data.</text>
</comment>
<keyword evidence="1" id="KW-0805">Transcription regulation</keyword>
<dbReference type="GO" id="GO:0003700">
    <property type="term" value="F:DNA-binding transcription factor activity"/>
    <property type="evidence" value="ECO:0007669"/>
    <property type="project" value="InterPro"/>
</dbReference>
<gene>
    <name evidence="5" type="ORF">DC430_19370</name>
</gene>
<evidence type="ECO:0000313" key="6">
    <source>
        <dbReference type="Proteomes" id="UP000244335"/>
    </source>
</evidence>
<keyword evidence="2" id="KW-0238">DNA-binding</keyword>
<dbReference type="InterPro" id="IPR052158">
    <property type="entry name" value="INH-QAR"/>
</dbReference>
<evidence type="ECO:0000256" key="3">
    <source>
        <dbReference type="ARBA" id="ARBA00023163"/>
    </source>
</evidence>
<evidence type="ECO:0000256" key="2">
    <source>
        <dbReference type="ARBA" id="ARBA00023125"/>
    </source>
</evidence>
<sequence length="352" mass="37993">MAGLPYIVKIMTNHPTLSRNPNRLVVALAYDGLCTFEFGVAVEVFGLARPEMGEDWYRFAVAAVDDGEMRATGGVRFTANGGLELVEQAGTIIVPGWRGMDAPVPEALCAALQRAHAKGARLLSICSGVFVLAASGLLDGKRATTHWRYTEVLKERYPAITVLPDVLYVDEGTVLTSAGSAAGIDLCLHLIRRDFGTKAANMVARRLVVPPHRDGGQAQFIDKAVPELHEKARLGPLLDTMQADLSKSFTVAQLADMAGMSARTLLRRFEAATGTTPAKWLLLQRLSKAKDLLETSALTIEAIAESCGLGSTANLRHHFRQQFSTTPAAYRGRFSFTASARKSDSIVGKHDA</sequence>
<dbReference type="EMBL" id="QDFR01000008">
    <property type="protein sequence ID" value="PVE51163.1"/>
    <property type="molecule type" value="Genomic_DNA"/>
</dbReference>
<dbReference type="PROSITE" id="PS01124">
    <property type="entry name" value="HTH_ARAC_FAMILY_2"/>
    <property type="match status" value="1"/>
</dbReference>
<protein>
    <submittedName>
        <fullName evidence="5">Transcriptional regulator FtrA</fullName>
    </submittedName>
</protein>
<keyword evidence="3" id="KW-0804">Transcription</keyword>
<evidence type="ECO:0000259" key="4">
    <source>
        <dbReference type="PROSITE" id="PS01124"/>
    </source>
</evidence>
<dbReference type="Pfam" id="PF12833">
    <property type="entry name" value="HTH_18"/>
    <property type="match status" value="1"/>
</dbReference>
<proteinExistence type="predicted"/>
<dbReference type="InterPro" id="IPR029062">
    <property type="entry name" value="Class_I_gatase-like"/>
</dbReference>
<dbReference type="SMART" id="SM00342">
    <property type="entry name" value="HTH_ARAC"/>
    <property type="match status" value="1"/>
</dbReference>
<evidence type="ECO:0000313" key="5">
    <source>
        <dbReference type="EMBL" id="PVE51163.1"/>
    </source>
</evidence>
<dbReference type="Gene3D" id="1.10.10.60">
    <property type="entry name" value="Homeodomain-like"/>
    <property type="match status" value="1"/>
</dbReference>
<evidence type="ECO:0000256" key="1">
    <source>
        <dbReference type="ARBA" id="ARBA00023015"/>
    </source>
</evidence>
<dbReference type="NCBIfam" id="NF006902">
    <property type="entry name" value="PRK09393.1"/>
    <property type="match status" value="1"/>
</dbReference>
<dbReference type="InterPro" id="IPR002818">
    <property type="entry name" value="DJ-1/PfpI"/>
</dbReference>
<dbReference type="Pfam" id="PF01965">
    <property type="entry name" value="DJ-1_PfpI"/>
    <property type="match status" value="1"/>
</dbReference>
<dbReference type="InterPro" id="IPR018060">
    <property type="entry name" value="HTH_AraC"/>
</dbReference>
<dbReference type="PROSITE" id="PS00041">
    <property type="entry name" value="HTH_ARAC_FAMILY_1"/>
    <property type="match status" value="1"/>
</dbReference>
<dbReference type="PANTHER" id="PTHR43130">
    <property type="entry name" value="ARAC-FAMILY TRANSCRIPTIONAL REGULATOR"/>
    <property type="match status" value="1"/>
</dbReference>
<dbReference type="SUPFAM" id="SSF52317">
    <property type="entry name" value="Class I glutamine amidotransferase-like"/>
    <property type="match status" value="1"/>
</dbReference>
<dbReference type="GO" id="GO:0043565">
    <property type="term" value="F:sequence-specific DNA binding"/>
    <property type="evidence" value="ECO:0007669"/>
    <property type="project" value="InterPro"/>
</dbReference>
<dbReference type="Gene3D" id="3.40.50.880">
    <property type="match status" value="1"/>
</dbReference>
<accession>A0AA92C0D2</accession>
<dbReference type="CDD" id="cd03137">
    <property type="entry name" value="GATase1_AraC_1"/>
    <property type="match status" value="1"/>
</dbReference>